<evidence type="ECO:0000256" key="5">
    <source>
        <dbReference type="ARBA" id="ARBA00057729"/>
    </source>
</evidence>
<evidence type="ECO:0000256" key="6">
    <source>
        <dbReference type="SAM" id="MobiDB-lite"/>
    </source>
</evidence>
<evidence type="ECO:0000256" key="3">
    <source>
        <dbReference type="ARBA" id="ARBA00022786"/>
    </source>
</evidence>
<evidence type="ECO:0000256" key="1">
    <source>
        <dbReference type="ARBA" id="ARBA00005234"/>
    </source>
</evidence>
<dbReference type="InterPro" id="IPR003653">
    <property type="entry name" value="Peptidase_C48_C"/>
</dbReference>
<name>A0AAV0CSG5_9ASTE</name>
<dbReference type="AlphaFoldDB" id="A0AAV0CSG5"/>
<keyword evidence="2" id="KW-0645">Protease</keyword>
<evidence type="ECO:0000313" key="9">
    <source>
        <dbReference type="Proteomes" id="UP001152523"/>
    </source>
</evidence>
<evidence type="ECO:0000313" key="8">
    <source>
        <dbReference type="EMBL" id="CAH9084630.1"/>
    </source>
</evidence>
<dbReference type="Proteomes" id="UP001152523">
    <property type="component" value="Unassembled WGS sequence"/>
</dbReference>
<comment type="function">
    <text evidence="5">Protease that catalyzes two essential functions in the SUMO pathway: processing of full-length SUMOs to their mature forms and deconjugation of SUMO from targeted proteins.</text>
</comment>
<dbReference type="EMBL" id="CAMAPF010000047">
    <property type="protein sequence ID" value="CAH9084630.1"/>
    <property type="molecule type" value="Genomic_DNA"/>
</dbReference>
<dbReference type="PANTHER" id="PTHR47764">
    <property type="entry name" value="UBIQUITIN-LIKE-SPECIFIC PROTEASE 2B-RELATED"/>
    <property type="match status" value="1"/>
</dbReference>
<dbReference type="GO" id="GO:0006508">
    <property type="term" value="P:proteolysis"/>
    <property type="evidence" value="ECO:0007669"/>
    <property type="project" value="UniProtKB-KW"/>
</dbReference>
<evidence type="ECO:0000256" key="4">
    <source>
        <dbReference type="ARBA" id="ARBA00022801"/>
    </source>
</evidence>
<evidence type="ECO:0000256" key="2">
    <source>
        <dbReference type="ARBA" id="ARBA00022670"/>
    </source>
</evidence>
<evidence type="ECO:0000259" key="7">
    <source>
        <dbReference type="PROSITE" id="PS50600"/>
    </source>
</evidence>
<accession>A0AAV0CSG5</accession>
<dbReference type="PANTHER" id="PTHR47764:SF2">
    <property type="entry name" value="UBIQUITIN-LIKE PROTEASE FAMILY PROFILE DOMAIN-CONTAINING PROTEIN"/>
    <property type="match status" value="1"/>
</dbReference>
<feature type="domain" description="Ubiquitin-like protease family profile" evidence="7">
    <location>
        <begin position="347"/>
        <end position="542"/>
    </location>
</feature>
<keyword evidence="4" id="KW-0378">Hydrolase</keyword>
<dbReference type="Pfam" id="PF25352">
    <property type="entry name" value="PH_ULP"/>
    <property type="match status" value="1"/>
</dbReference>
<proteinExistence type="inferred from homology"/>
<dbReference type="Gene3D" id="3.30.310.130">
    <property type="entry name" value="Ubiquitin-related"/>
    <property type="match status" value="1"/>
</dbReference>
<comment type="caution">
    <text evidence="8">The sequence shown here is derived from an EMBL/GenBank/DDBJ whole genome shotgun (WGS) entry which is preliminary data.</text>
</comment>
<dbReference type="GO" id="GO:0008234">
    <property type="term" value="F:cysteine-type peptidase activity"/>
    <property type="evidence" value="ECO:0007669"/>
    <property type="project" value="InterPro"/>
</dbReference>
<comment type="similarity">
    <text evidence="1">Belongs to the peptidase C48 family.</text>
</comment>
<gene>
    <name evidence="8" type="ORF">CEPIT_LOCUS8944</name>
</gene>
<feature type="compositionally biased region" description="Basic and acidic residues" evidence="6">
    <location>
        <begin position="82"/>
        <end position="99"/>
    </location>
</feature>
<dbReference type="Gene3D" id="1.10.418.20">
    <property type="match status" value="1"/>
</dbReference>
<organism evidence="8 9">
    <name type="scientific">Cuscuta epithymum</name>
    <dbReference type="NCBI Taxonomy" id="186058"/>
    <lineage>
        <taxon>Eukaryota</taxon>
        <taxon>Viridiplantae</taxon>
        <taxon>Streptophyta</taxon>
        <taxon>Embryophyta</taxon>
        <taxon>Tracheophyta</taxon>
        <taxon>Spermatophyta</taxon>
        <taxon>Magnoliopsida</taxon>
        <taxon>eudicotyledons</taxon>
        <taxon>Gunneridae</taxon>
        <taxon>Pentapetalae</taxon>
        <taxon>asterids</taxon>
        <taxon>lamiids</taxon>
        <taxon>Solanales</taxon>
        <taxon>Convolvulaceae</taxon>
        <taxon>Cuscuteae</taxon>
        <taxon>Cuscuta</taxon>
        <taxon>Cuscuta subgen. Cuscuta</taxon>
    </lineage>
</organism>
<keyword evidence="9" id="KW-1185">Reference proteome</keyword>
<feature type="region of interest" description="Disordered" evidence="6">
    <location>
        <begin position="141"/>
        <end position="173"/>
    </location>
</feature>
<dbReference type="InterPro" id="IPR057375">
    <property type="entry name" value="ULP2A/B_PH"/>
</dbReference>
<dbReference type="PROSITE" id="PS50600">
    <property type="entry name" value="ULP_PROTEASE"/>
    <property type="match status" value="1"/>
</dbReference>
<dbReference type="InterPro" id="IPR038765">
    <property type="entry name" value="Papain-like_cys_pep_sf"/>
</dbReference>
<dbReference type="Pfam" id="PF02902">
    <property type="entry name" value="Peptidase_C48"/>
    <property type="match status" value="1"/>
</dbReference>
<dbReference type="SUPFAM" id="SSF54001">
    <property type="entry name" value="Cysteine proteinases"/>
    <property type="match status" value="1"/>
</dbReference>
<keyword evidence="3" id="KW-0833">Ubl conjugation pathway</keyword>
<reference evidence="8" key="1">
    <citation type="submission" date="2022-07" db="EMBL/GenBank/DDBJ databases">
        <authorList>
            <person name="Macas J."/>
            <person name="Novak P."/>
            <person name="Neumann P."/>
        </authorList>
    </citation>
    <scope>NUCLEOTIDE SEQUENCE</scope>
</reference>
<feature type="region of interest" description="Disordered" evidence="6">
    <location>
        <begin position="81"/>
        <end position="108"/>
    </location>
</feature>
<dbReference type="FunFam" id="3.30.310.130:FF:000006">
    <property type="entry name" value="Probable ubiquitin-like-specific protease 2B"/>
    <property type="match status" value="1"/>
</dbReference>
<protein>
    <recommendedName>
        <fullName evidence="7">Ubiquitin-like protease family profile domain-containing protein</fullName>
    </recommendedName>
</protein>
<sequence length="849" mass="97451">MTKKKKCLSSPSPIKQKFASFDFAEEDERVEMEAKMAVSKFKKKQSPQKHHSPISKFTFLSSFTRGERNKKNEIVNEVVDIDSSHGHTDDGIIKCDRVEPSGSSDQQSLDIDHTEYHEVESSSNEATPNPARRSGIVIDDKHLPHSRSPQFPADNEPVIVDSDDDSVSGSRSSKSFSIGQFQGLLEEQPLKCSSHVHVSEDSVVVTPDHIIYGSFCSTSCSLEFSSKHIQLNAKCISETRTRTFKWMVSDIVCIQSMWCDVMRTASLYLHLKSESQRTSDVEILAITVYNPRWSVTQEAIQSLDISYKAKWRTAGGETKQNELAAGNKSPEEPFHEIIYPKGDPDAISISKQDVDLLRPETFINDTIVDFYIMYLKSNIPSEKKQMFHFFNCFFFQKLIGLDKDPSQACDGKSAFQRIRRWTMKVDIFKKGYIFIPINFSLHWSLIVICHPGEVADYRDDEMETSSRVPCILHLDSLRGSHKGLNNLFQSYLCEEWEARHGGLQDENIRRKFLNLQFIHPKLPQQDNLFDCGLFLLHYVELFVEQAPINFNPFRLSPEYLSKDWFQPKDVSQKRDCIRNLIYEILKQNRNDCSTDYDYNYSCNSTFKEHASVEVIDSEVQIMSPPQMHVDNIKFAGLSDAVSTPCHSIISNYMNSGLEKLTNHVDKFMSPIEEEEDEIEEFMDISPAVKERNPQTELLALLSPTNERKLPFPFPIRSSPSSQCSCVEPAEWIVLDSQDENTSCDDDSPERSFQRKAINNSSFCNIEIDSTDDEANHIQKEEKAAIRPEVIYASGSKIRKDEWKRAELHHDDLFVEDSEDDEDTIPRSNCQLRKTIVHLSEDLHTKQFYE</sequence>